<feature type="region of interest" description="Disordered" evidence="1">
    <location>
        <begin position="481"/>
        <end position="531"/>
    </location>
</feature>
<evidence type="ECO:0000313" key="3">
    <source>
        <dbReference type="Proteomes" id="UP000054097"/>
    </source>
</evidence>
<feature type="region of interest" description="Disordered" evidence="1">
    <location>
        <begin position="385"/>
        <end position="446"/>
    </location>
</feature>
<reference evidence="3" key="2">
    <citation type="submission" date="2015-01" db="EMBL/GenBank/DDBJ databases">
        <title>Evolutionary Origins and Diversification of the Mycorrhizal Mutualists.</title>
        <authorList>
            <consortium name="DOE Joint Genome Institute"/>
            <consortium name="Mycorrhizal Genomics Consortium"/>
            <person name="Kohler A."/>
            <person name="Kuo A."/>
            <person name="Nagy L.G."/>
            <person name="Floudas D."/>
            <person name="Copeland A."/>
            <person name="Barry K.W."/>
            <person name="Cichocki N."/>
            <person name="Veneault-Fourrey C."/>
            <person name="LaButti K."/>
            <person name="Lindquist E.A."/>
            <person name="Lipzen A."/>
            <person name="Lundell T."/>
            <person name="Morin E."/>
            <person name="Murat C."/>
            <person name="Riley R."/>
            <person name="Ohm R."/>
            <person name="Sun H."/>
            <person name="Tunlid A."/>
            <person name="Henrissat B."/>
            <person name="Grigoriev I.V."/>
            <person name="Hibbett D.S."/>
            <person name="Martin F."/>
        </authorList>
    </citation>
    <scope>NUCLEOTIDE SEQUENCE [LARGE SCALE GENOMIC DNA]</scope>
    <source>
        <strain evidence="3">MAFF 305830</strain>
    </source>
</reference>
<feature type="region of interest" description="Disordered" evidence="1">
    <location>
        <begin position="26"/>
        <end position="103"/>
    </location>
</feature>
<evidence type="ECO:0000256" key="1">
    <source>
        <dbReference type="SAM" id="MobiDB-lite"/>
    </source>
</evidence>
<feature type="compositionally biased region" description="Basic and acidic residues" evidence="1">
    <location>
        <begin position="683"/>
        <end position="693"/>
    </location>
</feature>
<proteinExistence type="predicted"/>
<feature type="compositionally biased region" description="Polar residues" evidence="1">
    <location>
        <begin position="239"/>
        <end position="256"/>
    </location>
</feature>
<feature type="compositionally biased region" description="Basic and acidic residues" evidence="1">
    <location>
        <begin position="631"/>
        <end position="648"/>
    </location>
</feature>
<feature type="region of interest" description="Disordered" evidence="1">
    <location>
        <begin position="287"/>
        <end position="344"/>
    </location>
</feature>
<dbReference type="Proteomes" id="UP000054097">
    <property type="component" value="Unassembled WGS sequence"/>
</dbReference>
<sequence>MHLFRSEALLGPSYTPLMTTVVTKTSQSTSIAQLNTRSRFSWSSDESDPQAAVDSQEDAASGSLTDLGAGSASRPDSPSPCFLDESPRPPSRIALARHPSRRKGLVFMPSTSEMWEVASPATSSSNCEDSTSEAGNEEFETTIQANRGIENPSWLATGDAISDTDSSPAGQDDRPLSPSTSETSSVSVVSPNTFYASLPFGHPSRRKPVPKLEDYDKLFPARSRLQPSALESSVVFPRSLSQQPHPITPSQETGRSTARPKFKHLLIPAPNIRASSPLRKLLRPFPKLSRDKLSTPSDLQSPNRLADEPTTTTLGSPFTLTPSRDVSTRPRTSSSPPQTSPSSFARNAYNSIYLSPVSTGNSAHFGPTLSVPNLHIPVTPEATPFRSSHFGQLHTPQSLSYTTPSSSDHLPSTPAYHQLVPPNAVDQTSDTELNTSSRCSTPVRGLRPSLAVHSTSTKLTSLPVRMKRTSSSKTITQILRTTPNTHEAASRVPKSSKRSPSVLGSPWMSDSEFDKAGPRGPARHGNLATESRNTGIWESLSVPPSLNPSRAVSPLAPPFRLSQSNIASPALHLSPINPSSAALLSAPVPASVPSDPCQPISRFDSRSSLFETDKDCLEDPMPRKNTGKTPQKTDSKSASRANKAERAKSGRRARPTLTASSKRKRGLGRFLELVTGSSSSGKDSSREGSEYGSEKPAQSRNRPPDSTRYRAVDGIYKVAAGCVSPILNPPPPELLSQLPVETSKNSGCGNNALADHRLKKEVATLSEFIDMLSAEHDREYQRMQRLIYGVRKDITEEPRGTSGDETCNIIDHYLQSPKGRNLIVRKDLNTSEDYFESRSQTLRAGDLAIDIADLDREHREAGGAKIGHWYDVAERTEHAPV</sequence>
<reference evidence="2 3" key="1">
    <citation type="submission" date="2014-04" db="EMBL/GenBank/DDBJ databases">
        <authorList>
            <consortium name="DOE Joint Genome Institute"/>
            <person name="Kuo A."/>
            <person name="Zuccaro A."/>
            <person name="Kohler A."/>
            <person name="Nagy L.G."/>
            <person name="Floudas D."/>
            <person name="Copeland A."/>
            <person name="Barry K.W."/>
            <person name="Cichocki N."/>
            <person name="Veneault-Fourrey C."/>
            <person name="LaButti K."/>
            <person name="Lindquist E.A."/>
            <person name="Lipzen A."/>
            <person name="Lundell T."/>
            <person name="Morin E."/>
            <person name="Murat C."/>
            <person name="Sun H."/>
            <person name="Tunlid A."/>
            <person name="Henrissat B."/>
            <person name="Grigoriev I.V."/>
            <person name="Hibbett D.S."/>
            <person name="Martin F."/>
            <person name="Nordberg H.P."/>
            <person name="Cantor M.N."/>
            <person name="Hua S.X."/>
        </authorList>
    </citation>
    <scope>NUCLEOTIDE SEQUENCE [LARGE SCALE GENOMIC DNA]</scope>
    <source>
        <strain evidence="2 3">MAFF 305830</strain>
    </source>
</reference>
<feature type="compositionally biased region" description="Low complexity" evidence="1">
    <location>
        <begin position="176"/>
        <end position="188"/>
    </location>
</feature>
<feature type="compositionally biased region" description="Polar residues" evidence="1">
    <location>
        <begin position="120"/>
        <end position="134"/>
    </location>
</feature>
<feature type="region of interest" description="Disordered" evidence="1">
    <location>
        <begin position="117"/>
        <end position="188"/>
    </location>
</feature>
<gene>
    <name evidence="2" type="ORF">M408DRAFT_186528</name>
</gene>
<feature type="compositionally biased region" description="Polar residues" evidence="1">
    <location>
        <begin position="31"/>
        <end position="44"/>
    </location>
</feature>
<dbReference type="STRING" id="933852.A0A0C3BMX7"/>
<dbReference type="EMBL" id="KN824279">
    <property type="protein sequence ID" value="KIM32791.1"/>
    <property type="molecule type" value="Genomic_DNA"/>
</dbReference>
<organism evidence="2 3">
    <name type="scientific">Serendipita vermifera MAFF 305830</name>
    <dbReference type="NCBI Taxonomy" id="933852"/>
    <lineage>
        <taxon>Eukaryota</taxon>
        <taxon>Fungi</taxon>
        <taxon>Dikarya</taxon>
        <taxon>Basidiomycota</taxon>
        <taxon>Agaricomycotina</taxon>
        <taxon>Agaricomycetes</taxon>
        <taxon>Sebacinales</taxon>
        <taxon>Serendipitaceae</taxon>
        <taxon>Serendipita</taxon>
    </lineage>
</organism>
<feature type="compositionally biased region" description="Low complexity" evidence="1">
    <location>
        <begin position="490"/>
        <end position="502"/>
    </location>
</feature>
<feature type="compositionally biased region" description="Polar residues" evidence="1">
    <location>
        <begin position="425"/>
        <end position="440"/>
    </location>
</feature>
<dbReference type="HOGENOM" id="CLU_326821_0_0_1"/>
<protein>
    <submittedName>
        <fullName evidence="2">Uncharacterized protein</fullName>
    </submittedName>
</protein>
<feature type="compositionally biased region" description="Polar residues" evidence="1">
    <location>
        <begin position="294"/>
        <end position="303"/>
    </location>
</feature>
<dbReference type="AlphaFoldDB" id="A0A0C3BMX7"/>
<feature type="compositionally biased region" description="Polar residues" evidence="1">
    <location>
        <begin position="385"/>
        <end position="410"/>
    </location>
</feature>
<feature type="compositionally biased region" description="Low complexity" evidence="1">
    <location>
        <begin position="309"/>
        <end position="343"/>
    </location>
</feature>
<feature type="region of interest" description="Disordered" evidence="1">
    <location>
        <begin position="221"/>
        <end position="261"/>
    </location>
</feature>
<feature type="region of interest" description="Disordered" evidence="1">
    <location>
        <begin position="612"/>
        <end position="708"/>
    </location>
</feature>
<accession>A0A0C3BMX7</accession>
<name>A0A0C3BMX7_SERVB</name>
<feature type="compositionally biased region" description="Basic and acidic residues" evidence="1">
    <location>
        <begin position="612"/>
        <end position="622"/>
    </location>
</feature>
<keyword evidence="3" id="KW-1185">Reference proteome</keyword>
<evidence type="ECO:0000313" key="2">
    <source>
        <dbReference type="EMBL" id="KIM32791.1"/>
    </source>
</evidence>